<keyword evidence="3" id="KW-0479">Metal-binding</keyword>
<name>A0A9N8EQ85_9STRA</name>
<feature type="domain" description="RZ-type" evidence="7">
    <location>
        <begin position="245"/>
        <end position="327"/>
    </location>
</feature>
<organism evidence="8 9">
    <name type="scientific">Seminavis robusta</name>
    <dbReference type="NCBI Taxonomy" id="568900"/>
    <lineage>
        <taxon>Eukaryota</taxon>
        <taxon>Sar</taxon>
        <taxon>Stramenopiles</taxon>
        <taxon>Ochrophyta</taxon>
        <taxon>Bacillariophyta</taxon>
        <taxon>Bacillariophyceae</taxon>
        <taxon>Bacillariophycidae</taxon>
        <taxon>Naviculales</taxon>
        <taxon>Naviculaceae</taxon>
        <taxon>Seminavis</taxon>
    </lineage>
</organism>
<accession>A0A9N8EQ85</accession>
<reference evidence="8" key="1">
    <citation type="submission" date="2020-06" db="EMBL/GenBank/DDBJ databases">
        <authorList>
            <consortium name="Plant Systems Biology data submission"/>
        </authorList>
    </citation>
    <scope>NUCLEOTIDE SEQUENCE</scope>
    <source>
        <strain evidence="8">D6</strain>
    </source>
</reference>
<evidence type="ECO:0000313" key="9">
    <source>
        <dbReference type="Proteomes" id="UP001153069"/>
    </source>
</evidence>
<dbReference type="InterPro" id="IPR046439">
    <property type="entry name" value="ZF_RZ_dom"/>
</dbReference>
<keyword evidence="9" id="KW-1185">Reference proteome</keyword>
<dbReference type="GO" id="GO:0002376">
    <property type="term" value="P:immune system process"/>
    <property type="evidence" value="ECO:0007669"/>
    <property type="project" value="UniProtKB-KW"/>
</dbReference>
<keyword evidence="5" id="KW-0862">Zinc</keyword>
<evidence type="ECO:0000256" key="2">
    <source>
        <dbReference type="ARBA" id="ARBA00022490"/>
    </source>
</evidence>
<dbReference type="AlphaFoldDB" id="A0A9N8EQ85"/>
<keyword evidence="6" id="KW-0391">Immunity</keyword>
<dbReference type="Proteomes" id="UP001153069">
    <property type="component" value="Unassembled WGS sequence"/>
</dbReference>
<gene>
    <name evidence="8" type="ORF">SEMRO_1497_G277580.1</name>
</gene>
<evidence type="ECO:0000313" key="8">
    <source>
        <dbReference type="EMBL" id="CAB9524124.1"/>
    </source>
</evidence>
<dbReference type="GO" id="GO:0008270">
    <property type="term" value="F:zinc ion binding"/>
    <property type="evidence" value="ECO:0007669"/>
    <property type="project" value="UniProtKB-KW"/>
</dbReference>
<dbReference type="PROSITE" id="PS51981">
    <property type="entry name" value="ZF_RZ"/>
    <property type="match status" value="1"/>
</dbReference>
<keyword evidence="2" id="KW-0963">Cytoplasm</keyword>
<evidence type="ECO:0000256" key="1">
    <source>
        <dbReference type="ARBA" id="ARBA00004496"/>
    </source>
</evidence>
<keyword evidence="4" id="KW-0863">Zinc-finger</keyword>
<comment type="subcellular location">
    <subcellularLocation>
        <location evidence="1">Cytoplasm</location>
    </subcellularLocation>
</comment>
<evidence type="ECO:0000256" key="4">
    <source>
        <dbReference type="ARBA" id="ARBA00022771"/>
    </source>
</evidence>
<evidence type="ECO:0000256" key="3">
    <source>
        <dbReference type="ARBA" id="ARBA00022723"/>
    </source>
</evidence>
<evidence type="ECO:0000259" key="7">
    <source>
        <dbReference type="PROSITE" id="PS51981"/>
    </source>
</evidence>
<dbReference type="OrthoDB" id="47599at2759"/>
<dbReference type="GO" id="GO:0005737">
    <property type="term" value="C:cytoplasm"/>
    <property type="evidence" value="ECO:0007669"/>
    <property type="project" value="UniProtKB-SubCell"/>
</dbReference>
<sequence length="327" mass="36596">MDGVIDIGKVYQMNKEGSFVGLAPRGNDISEKVQTCPDCRSIIHSVRRYGRVLRLVELRGLERKHLARADRALEANEQRIRATLTREVQYDHAAASEQQQMLGHLNKLEDMIRKSPMNRVFQACGGSNLVESVAPPTKPLIRCFQLRALVYDHWATHFDDDNFRGAKKAYLEAMKIADGSTSLRSGAQIRLSLAKLILKYCDDVETIRKDVNAMLDWVQKESQLHAAHEIVLDAQKLKLEISQRNDTKTLRSIMSAMNKMDGYDYGGSASSHWYECPNGHPYFIGECGGAMQTARCIECGATVGGASHHLISDNRSVGGVYRDALSR</sequence>
<dbReference type="EMBL" id="CAICTM010001495">
    <property type="protein sequence ID" value="CAB9524124.1"/>
    <property type="molecule type" value="Genomic_DNA"/>
</dbReference>
<evidence type="ECO:0000256" key="5">
    <source>
        <dbReference type="ARBA" id="ARBA00022833"/>
    </source>
</evidence>
<evidence type="ECO:0000256" key="6">
    <source>
        <dbReference type="ARBA" id="ARBA00022859"/>
    </source>
</evidence>
<dbReference type="Pfam" id="PF20173">
    <property type="entry name" value="ZnF_RZ-type"/>
    <property type="match status" value="1"/>
</dbReference>
<comment type="caution">
    <text evidence="8">The sequence shown here is derived from an EMBL/GenBank/DDBJ whole genome shotgun (WGS) entry which is preliminary data.</text>
</comment>
<proteinExistence type="predicted"/>
<protein>
    <recommendedName>
        <fullName evidence="7">RZ-type domain-containing protein</fullName>
    </recommendedName>
</protein>